<keyword evidence="2" id="KW-1185">Reference proteome</keyword>
<comment type="caution">
    <text evidence="1">The sequence shown here is derived from an EMBL/GenBank/DDBJ whole genome shotgun (WGS) entry which is preliminary data.</text>
</comment>
<dbReference type="EMBL" id="VDLX02000028">
    <property type="protein sequence ID" value="KAB8186853.1"/>
    <property type="molecule type" value="Genomic_DNA"/>
</dbReference>
<reference evidence="1 2" key="1">
    <citation type="submission" date="2019-10" db="EMBL/GenBank/DDBJ databases">
        <title>Nonomuraea sp. nov., isolated from Phyllanthus amarus.</title>
        <authorList>
            <person name="Klykleung N."/>
            <person name="Tanasupawat S."/>
        </authorList>
    </citation>
    <scope>NUCLEOTIDE SEQUENCE [LARGE SCALE GENOMIC DNA]</scope>
    <source>
        <strain evidence="1 2">PA1-10</strain>
    </source>
</reference>
<proteinExistence type="predicted"/>
<sequence length="354" mass="38389">MARLGRSQPIPVTNVGRLTYWQAATDLPSFSLGWEFPSLQVVSPSVTIPLGSFALGWEFPRVSLPVGLPAFSLEWEFPAIVAVVPTNPGDNLTGADGQIEWNGTVWGPGTPFTVQEITGWRSLPQLDNLNVQRPSRHGAWPARRLAQQRVVTIRLQPNSIGNETEIDDLLSQLDQVTGVLEDETEWPLVIKGFGDAQLAFGAIVDRDVAMDDLYSVGAPTVSVMIVCADPRRYSLSRSGVDLLLDEEIVVSNAGNVATHPIVRIPGPVVDPTLTNLTLDRVLQFSITLDDSEQMVIDTDVGTVTVGSDSQMRTLTGVSVPVTEWVLARGTNTLKYSANSGGDSPAVCLYRDSWL</sequence>
<dbReference type="RefSeq" id="WP_139637517.1">
    <property type="nucleotide sequence ID" value="NZ_VDLX02000028.1"/>
</dbReference>
<dbReference type="AlphaFoldDB" id="A0A5C4V5S6"/>
<evidence type="ECO:0000313" key="1">
    <source>
        <dbReference type="EMBL" id="KAB8186853.1"/>
    </source>
</evidence>
<organism evidence="1 2">
    <name type="scientific">Nonomuraea phyllanthi</name>
    <dbReference type="NCBI Taxonomy" id="2219224"/>
    <lineage>
        <taxon>Bacteria</taxon>
        <taxon>Bacillati</taxon>
        <taxon>Actinomycetota</taxon>
        <taxon>Actinomycetes</taxon>
        <taxon>Streptosporangiales</taxon>
        <taxon>Streptosporangiaceae</taxon>
        <taxon>Nonomuraea</taxon>
    </lineage>
</organism>
<dbReference type="Proteomes" id="UP000312512">
    <property type="component" value="Unassembled WGS sequence"/>
</dbReference>
<protein>
    <recommendedName>
        <fullName evidence="3">Phage tail protein</fullName>
    </recommendedName>
</protein>
<gene>
    <name evidence="1" type="ORF">FH608_046020</name>
</gene>
<evidence type="ECO:0000313" key="2">
    <source>
        <dbReference type="Proteomes" id="UP000312512"/>
    </source>
</evidence>
<name>A0A5C4V5S6_9ACTN</name>
<dbReference type="OrthoDB" id="5182475at2"/>
<evidence type="ECO:0008006" key="3">
    <source>
        <dbReference type="Google" id="ProtNLM"/>
    </source>
</evidence>
<accession>A0A5C4V5S6</accession>